<keyword evidence="1" id="KW-1133">Transmembrane helix</keyword>
<keyword evidence="4" id="KW-1185">Reference proteome</keyword>
<dbReference type="EMBL" id="CP038017">
    <property type="protein sequence ID" value="QIV95049.1"/>
    <property type="molecule type" value="Genomic_DNA"/>
</dbReference>
<name>A0A6M3HUX9_9GAMM</name>
<feature type="domain" description="Phosphatidic acid phosphatase type 2/haloperoxidase" evidence="2">
    <location>
        <begin position="96"/>
        <end position="219"/>
    </location>
</feature>
<dbReference type="Pfam" id="PF01569">
    <property type="entry name" value="PAP2"/>
    <property type="match status" value="1"/>
</dbReference>
<gene>
    <name evidence="3" type="ORF">E3E15_06705</name>
</gene>
<feature type="transmembrane region" description="Helical" evidence="1">
    <location>
        <begin position="143"/>
        <end position="163"/>
    </location>
</feature>
<dbReference type="InterPro" id="IPR036938">
    <property type="entry name" value="PAP2/HPO_sf"/>
</dbReference>
<evidence type="ECO:0000313" key="4">
    <source>
        <dbReference type="Proteomes" id="UP000503320"/>
    </source>
</evidence>
<dbReference type="CDD" id="cd03396">
    <property type="entry name" value="PAP2_like_6"/>
    <property type="match status" value="1"/>
</dbReference>
<dbReference type="KEGG" id="afri:E3E15_06705"/>
<keyword evidence="1" id="KW-0472">Membrane</keyword>
<organism evidence="3 4">
    <name type="scientific">Allofrancisella frigidaquae</name>
    <dbReference type="NCBI Taxonomy" id="1085644"/>
    <lineage>
        <taxon>Bacteria</taxon>
        <taxon>Pseudomonadati</taxon>
        <taxon>Pseudomonadota</taxon>
        <taxon>Gammaproteobacteria</taxon>
        <taxon>Thiotrichales</taxon>
        <taxon>Francisellaceae</taxon>
        <taxon>Allofrancisella</taxon>
    </lineage>
</organism>
<accession>A0A6M3HUX9</accession>
<feature type="transmembrane region" description="Helical" evidence="1">
    <location>
        <begin position="194"/>
        <end position="213"/>
    </location>
</feature>
<dbReference type="InterPro" id="IPR000326">
    <property type="entry name" value="PAP2/HPO"/>
</dbReference>
<evidence type="ECO:0000313" key="3">
    <source>
        <dbReference type="EMBL" id="QIV95049.1"/>
    </source>
</evidence>
<dbReference type="NCBIfam" id="NF045633">
    <property type="entry name" value="LipidAPhtaseLpxF"/>
    <property type="match status" value="1"/>
</dbReference>
<feature type="transmembrane region" description="Helical" evidence="1">
    <location>
        <begin position="7"/>
        <end position="35"/>
    </location>
</feature>
<dbReference type="Proteomes" id="UP000503320">
    <property type="component" value="Chromosome"/>
</dbReference>
<proteinExistence type="predicted"/>
<protein>
    <submittedName>
        <fullName evidence="3">Phosphatase PAP2 family protein</fullName>
    </submittedName>
</protein>
<feature type="transmembrane region" description="Helical" evidence="1">
    <location>
        <begin position="89"/>
        <end position="108"/>
    </location>
</feature>
<reference evidence="3 4" key="1">
    <citation type="submission" date="2019-03" db="EMBL/GenBank/DDBJ databases">
        <title>Complete Genome Sequence of Allofrancisella frigidaquae Strain SYSU 10HL1970 Isolated from Water-Cooling Systems in China.</title>
        <authorList>
            <person name="Ohrman C."/>
            <person name="Uneklint I."/>
            <person name="Sjodin A."/>
        </authorList>
    </citation>
    <scope>NUCLEOTIDE SEQUENCE [LARGE SCALE GENOMIC DNA]</scope>
    <source>
        <strain evidence="3 4">SYSU 10HL1970</strain>
    </source>
</reference>
<dbReference type="SUPFAM" id="SSF48317">
    <property type="entry name" value="Acid phosphatase/Vanadium-dependent haloperoxidase"/>
    <property type="match status" value="1"/>
</dbReference>
<keyword evidence="1" id="KW-0812">Transmembrane</keyword>
<evidence type="ECO:0000259" key="2">
    <source>
        <dbReference type="Pfam" id="PF01569"/>
    </source>
</evidence>
<evidence type="ECO:0000256" key="1">
    <source>
        <dbReference type="SAM" id="Phobius"/>
    </source>
</evidence>
<feature type="transmembrane region" description="Helical" evidence="1">
    <location>
        <begin position="170"/>
        <end position="188"/>
    </location>
</feature>
<dbReference type="Gene3D" id="1.20.144.10">
    <property type="entry name" value="Phosphatidic acid phosphatase type 2/haloperoxidase"/>
    <property type="match status" value="1"/>
</dbReference>
<sequence>MIRFHIALGVVVCFIAWVFFLILPNLDIAIAGHFYNYSTQEFIGSYDGLLGFLHLFARFFPIIFSVGVILFLLGSLFIKALQVKYRKEVFFIVVCLWVGPGLVVNYIFKDHWGRPRPEMVQEFNGDKIFQKPFVISSQCNKNCSFVCGDASMGFWLFAFMPLLASRKKKALVFAAAVFAGGGLGLMRIAQGGHFFSDVVFCGIFVYICTWMVYSIMYRSGDRKTDVK</sequence>
<dbReference type="InterPro" id="IPR054677">
    <property type="entry name" value="LpxF"/>
</dbReference>
<dbReference type="RefSeq" id="WP_172107066.1">
    <property type="nucleotide sequence ID" value="NZ_CP038017.1"/>
</dbReference>
<feature type="transmembrane region" description="Helical" evidence="1">
    <location>
        <begin position="55"/>
        <end position="77"/>
    </location>
</feature>
<dbReference type="AlphaFoldDB" id="A0A6M3HUX9"/>